<keyword evidence="3" id="KW-1185">Reference proteome</keyword>
<dbReference type="InParanoid" id="A0A7J7C4C3"/>
<name>A0A7J7C4C3_TRIWF</name>
<gene>
    <name evidence="2" type="ORF">HS088_TW21G01130</name>
</gene>
<evidence type="ECO:0000313" key="3">
    <source>
        <dbReference type="Proteomes" id="UP000593562"/>
    </source>
</evidence>
<organism evidence="2 3">
    <name type="scientific">Tripterygium wilfordii</name>
    <name type="common">Thunder God vine</name>
    <dbReference type="NCBI Taxonomy" id="458696"/>
    <lineage>
        <taxon>Eukaryota</taxon>
        <taxon>Viridiplantae</taxon>
        <taxon>Streptophyta</taxon>
        <taxon>Embryophyta</taxon>
        <taxon>Tracheophyta</taxon>
        <taxon>Spermatophyta</taxon>
        <taxon>Magnoliopsida</taxon>
        <taxon>eudicotyledons</taxon>
        <taxon>Gunneridae</taxon>
        <taxon>Pentapetalae</taxon>
        <taxon>rosids</taxon>
        <taxon>fabids</taxon>
        <taxon>Celastrales</taxon>
        <taxon>Celastraceae</taxon>
        <taxon>Tripterygium</taxon>
    </lineage>
</organism>
<reference evidence="2 3" key="1">
    <citation type="journal article" date="2020" name="Nat. Commun.">
        <title>Genome of Tripterygium wilfordii and identification of cytochrome P450 involved in triptolide biosynthesis.</title>
        <authorList>
            <person name="Tu L."/>
            <person name="Su P."/>
            <person name="Zhang Z."/>
            <person name="Gao L."/>
            <person name="Wang J."/>
            <person name="Hu T."/>
            <person name="Zhou J."/>
            <person name="Zhang Y."/>
            <person name="Zhao Y."/>
            <person name="Liu Y."/>
            <person name="Song Y."/>
            <person name="Tong Y."/>
            <person name="Lu Y."/>
            <person name="Yang J."/>
            <person name="Xu C."/>
            <person name="Jia M."/>
            <person name="Peters R.J."/>
            <person name="Huang L."/>
            <person name="Gao W."/>
        </authorList>
    </citation>
    <scope>NUCLEOTIDE SEQUENCE [LARGE SCALE GENOMIC DNA]</scope>
    <source>
        <strain evidence="3">cv. XIE 37</strain>
        <tissue evidence="2">Leaf</tissue>
    </source>
</reference>
<dbReference type="AlphaFoldDB" id="A0A7J7C4C3"/>
<dbReference type="EMBL" id="JAAARO010000021">
    <property type="protein sequence ID" value="KAF5728973.1"/>
    <property type="molecule type" value="Genomic_DNA"/>
</dbReference>
<feature type="transmembrane region" description="Helical" evidence="1">
    <location>
        <begin position="64"/>
        <end position="89"/>
    </location>
</feature>
<evidence type="ECO:0000256" key="1">
    <source>
        <dbReference type="SAM" id="Phobius"/>
    </source>
</evidence>
<accession>A0A7J7C4C3</accession>
<evidence type="ECO:0000313" key="2">
    <source>
        <dbReference type="EMBL" id="KAF5728973.1"/>
    </source>
</evidence>
<keyword evidence="1" id="KW-1133">Transmembrane helix</keyword>
<sequence>MKPNIIRPGCGLLFCHGPWVPDEITSLAQIQVVKPSMITKTREEKLISIYLVAPKGYKGPEQNALGNLLVIFLLGGIFAGVSLDWLWLIGKKNAF</sequence>
<proteinExistence type="predicted"/>
<keyword evidence="1" id="KW-0472">Membrane</keyword>
<keyword evidence="1" id="KW-0812">Transmembrane</keyword>
<protein>
    <submittedName>
        <fullName evidence="2">Uncharacterized protein</fullName>
    </submittedName>
</protein>
<comment type="caution">
    <text evidence="2">The sequence shown here is derived from an EMBL/GenBank/DDBJ whole genome shotgun (WGS) entry which is preliminary data.</text>
</comment>
<dbReference type="Proteomes" id="UP000593562">
    <property type="component" value="Unassembled WGS sequence"/>
</dbReference>